<dbReference type="EMBL" id="KN837100">
    <property type="protein sequence ID" value="KIJ47860.1"/>
    <property type="molecule type" value="Genomic_DNA"/>
</dbReference>
<protein>
    <submittedName>
        <fullName evidence="1">Uncharacterized protein</fullName>
    </submittedName>
</protein>
<evidence type="ECO:0000313" key="1">
    <source>
        <dbReference type="EMBL" id="KIJ47860.1"/>
    </source>
</evidence>
<keyword evidence="2" id="KW-1185">Reference proteome</keyword>
<dbReference type="AlphaFoldDB" id="A0A0C9W4N1"/>
<proteinExistence type="predicted"/>
<dbReference type="Proteomes" id="UP000054279">
    <property type="component" value="Unassembled WGS sequence"/>
</dbReference>
<organism evidence="1 2">
    <name type="scientific">Sphaerobolus stellatus (strain SS14)</name>
    <dbReference type="NCBI Taxonomy" id="990650"/>
    <lineage>
        <taxon>Eukaryota</taxon>
        <taxon>Fungi</taxon>
        <taxon>Dikarya</taxon>
        <taxon>Basidiomycota</taxon>
        <taxon>Agaricomycotina</taxon>
        <taxon>Agaricomycetes</taxon>
        <taxon>Phallomycetidae</taxon>
        <taxon>Geastrales</taxon>
        <taxon>Sphaerobolaceae</taxon>
        <taxon>Sphaerobolus</taxon>
    </lineage>
</organism>
<dbReference type="HOGENOM" id="CLU_1908030_0_0_1"/>
<reference evidence="1 2" key="1">
    <citation type="submission" date="2014-06" db="EMBL/GenBank/DDBJ databases">
        <title>Evolutionary Origins and Diversification of the Mycorrhizal Mutualists.</title>
        <authorList>
            <consortium name="DOE Joint Genome Institute"/>
            <consortium name="Mycorrhizal Genomics Consortium"/>
            <person name="Kohler A."/>
            <person name="Kuo A."/>
            <person name="Nagy L.G."/>
            <person name="Floudas D."/>
            <person name="Copeland A."/>
            <person name="Barry K.W."/>
            <person name="Cichocki N."/>
            <person name="Veneault-Fourrey C."/>
            <person name="LaButti K."/>
            <person name="Lindquist E.A."/>
            <person name="Lipzen A."/>
            <person name="Lundell T."/>
            <person name="Morin E."/>
            <person name="Murat C."/>
            <person name="Riley R."/>
            <person name="Ohm R."/>
            <person name="Sun H."/>
            <person name="Tunlid A."/>
            <person name="Henrissat B."/>
            <person name="Grigoriev I.V."/>
            <person name="Hibbett D.S."/>
            <person name="Martin F."/>
        </authorList>
    </citation>
    <scope>NUCLEOTIDE SEQUENCE [LARGE SCALE GENOMIC DNA]</scope>
    <source>
        <strain evidence="1 2">SS14</strain>
    </source>
</reference>
<accession>A0A0C9W4N1</accession>
<sequence length="133" mass="15056">MTDCLVFPLELFFWTWRYCPPTTLLAFTQCSKRLPRFLVNSPRSDAIWANSRKCYCGPDFPGPPPSTSEFQNVSLIFGVKPCYICQSPNAEFPFSYALKIKLCEGVCTIISSVHATVTSICYRLNAGVYFARE</sequence>
<gene>
    <name evidence="1" type="ORF">M422DRAFT_28663</name>
</gene>
<evidence type="ECO:0000313" key="2">
    <source>
        <dbReference type="Proteomes" id="UP000054279"/>
    </source>
</evidence>
<name>A0A0C9W4N1_SPHS4</name>